<dbReference type="OrthoDB" id="2013972at2759"/>
<sequence length="397" mass="44206">MEHDVSSRAGSRLSRHTDPNAKPAPAAPGVGPDADASPPGRAAVASGSPLRSAQDPADQMQADSTDDDNDDDDGSDVDSALGEDDFRDDDSMSTVSLSESILQYRLINGRRYHSASHGSSYWGPNDERSSDAEDISHQVFLCLLENKLFLAPLQKEKIRKVLDIGTGTGMWANDFADDFPGAEVIGTDISPIQPAWTAPNCRFEMEDAELQWTFARSSFDFIHMRTMGGAIQDWPKLYRQAYDALRPGGWIESYETEAMFSSDDCEIAEDSPLRMWPRYFGEAGKLMGRTFQVVSENVQVTGIEAAGFKNIEVVQMKSPIGPWSSEPRLKKSGLYAYLALDQDLEGYISYVWTRVLKKPIEEMHVYLARFRKAIRAPNARIYLPQKIVYAQKPLDAE</sequence>
<organism evidence="3 4">
    <name type="scientific">Microdochium trichocladiopsis</name>
    <dbReference type="NCBI Taxonomy" id="1682393"/>
    <lineage>
        <taxon>Eukaryota</taxon>
        <taxon>Fungi</taxon>
        <taxon>Dikarya</taxon>
        <taxon>Ascomycota</taxon>
        <taxon>Pezizomycotina</taxon>
        <taxon>Sordariomycetes</taxon>
        <taxon>Xylariomycetidae</taxon>
        <taxon>Xylariales</taxon>
        <taxon>Microdochiaceae</taxon>
        <taxon>Microdochium</taxon>
    </lineage>
</organism>
<dbReference type="AlphaFoldDB" id="A0A9P8XTY9"/>
<keyword evidence="4" id="KW-1185">Reference proteome</keyword>
<dbReference type="CDD" id="cd02440">
    <property type="entry name" value="AdoMet_MTases"/>
    <property type="match status" value="1"/>
</dbReference>
<dbReference type="SUPFAM" id="SSF53335">
    <property type="entry name" value="S-adenosyl-L-methionine-dependent methyltransferases"/>
    <property type="match status" value="1"/>
</dbReference>
<dbReference type="Proteomes" id="UP000756346">
    <property type="component" value="Unassembled WGS sequence"/>
</dbReference>
<accession>A0A9P8XTY9</accession>
<name>A0A9P8XTY9_9PEZI</name>
<feature type="region of interest" description="Disordered" evidence="2">
    <location>
        <begin position="1"/>
        <end position="92"/>
    </location>
</feature>
<dbReference type="PANTHER" id="PTHR43591">
    <property type="entry name" value="METHYLTRANSFERASE"/>
    <property type="match status" value="1"/>
</dbReference>
<dbReference type="Gene3D" id="3.40.50.150">
    <property type="entry name" value="Vaccinia Virus protein VP39"/>
    <property type="match status" value="1"/>
</dbReference>
<gene>
    <name evidence="3" type="ORF">B0I36DRAFT_388542</name>
</gene>
<evidence type="ECO:0000256" key="2">
    <source>
        <dbReference type="SAM" id="MobiDB-lite"/>
    </source>
</evidence>
<keyword evidence="3" id="KW-0489">Methyltransferase</keyword>
<feature type="compositionally biased region" description="Low complexity" evidence="2">
    <location>
        <begin position="20"/>
        <end position="40"/>
    </location>
</feature>
<dbReference type="GO" id="GO:0032259">
    <property type="term" value="P:methylation"/>
    <property type="evidence" value="ECO:0007669"/>
    <property type="project" value="UniProtKB-KW"/>
</dbReference>
<proteinExistence type="inferred from homology"/>
<comment type="caution">
    <text evidence="3">The sequence shown here is derived from an EMBL/GenBank/DDBJ whole genome shotgun (WGS) entry which is preliminary data.</text>
</comment>
<dbReference type="Pfam" id="PF13489">
    <property type="entry name" value="Methyltransf_23"/>
    <property type="match status" value="1"/>
</dbReference>
<dbReference type="PANTHER" id="PTHR43591:SF10">
    <property type="entry name" value="ABC TRANSMEMBRANE TYPE-1 DOMAIN-CONTAINING PROTEIN-RELATED"/>
    <property type="match status" value="1"/>
</dbReference>
<keyword evidence="3" id="KW-0808">Transferase</keyword>
<feature type="compositionally biased region" description="Acidic residues" evidence="2">
    <location>
        <begin position="64"/>
        <end position="88"/>
    </location>
</feature>
<evidence type="ECO:0000313" key="3">
    <source>
        <dbReference type="EMBL" id="KAH7018305.1"/>
    </source>
</evidence>
<dbReference type="GeneID" id="70190798"/>
<dbReference type="RefSeq" id="XP_046006572.1">
    <property type="nucleotide sequence ID" value="XM_046161252.1"/>
</dbReference>
<dbReference type="InterPro" id="IPR029063">
    <property type="entry name" value="SAM-dependent_MTases_sf"/>
</dbReference>
<dbReference type="EMBL" id="JAGTJQ010000011">
    <property type="protein sequence ID" value="KAH7018305.1"/>
    <property type="molecule type" value="Genomic_DNA"/>
</dbReference>
<protein>
    <submittedName>
        <fullName evidence="3">S-adenosyl-L-methionine-dependent methyltransferase</fullName>
    </submittedName>
</protein>
<reference evidence="3" key="1">
    <citation type="journal article" date="2021" name="Nat. Commun.">
        <title>Genetic determinants of endophytism in the Arabidopsis root mycobiome.</title>
        <authorList>
            <person name="Mesny F."/>
            <person name="Miyauchi S."/>
            <person name="Thiergart T."/>
            <person name="Pickel B."/>
            <person name="Atanasova L."/>
            <person name="Karlsson M."/>
            <person name="Huettel B."/>
            <person name="Barry K.W."/>
            <person name="Haridas S."/>
            <person name="Chen C."/>
            <person name="Bauer D."/>
            <person name="Andreopoulos W."/>
            <person name="Pangilinan J."/>
            <person name="LaButti K."/>
            <person name="Riley R."/>
            <person name="Lipzen A."/>
            <person name="Clum A."/>
            <person name="Drula E."/>
            <person name="Henrissat B."/>
            <person name="Kohler A."/>
            <person name="Grigoriev I.V."/>
            <person name="Martin F.M."/>
            <person name="Hacquard S."/>
        </authorList>
    </citation>
    <scope>NUCLEOTIDE SEQUENCE</scope>
    <source>
        <strain evidence="3">MPI-CAGE-CH-0230</strain>
    </source>
</reference>
<comment type="similarity">
    <text evidence="1">Belongs to the methyltransferase superfamily. LaeA methyltransferase family.</text>
</comment>
<evidence type="ECO:0000256" key="1">
    <source>
        <dbReference type="ARBA" id="ARBA00038158"/>
    </source>
</evidence>
<evidence type="ECO:0000313" key="4">
    <source>
        <dbReference type="Proteomes" id="UP000756346"/>
    </source>
</evidence>
<dbReference type="GO" id="GO:0008168">
    <property type="term" value="F:methyltransferase activity"/>
    <property type="evidence" value="ECO:0007669"/>
    <property type="project" value="UniProtKB-KW"/>
</dbReference>